<evidence type="ECO:0000256" key="7">
    <source>
        <dbReference type="PIRSR" id="PIRSR600821-52"/>
    </source>
</evidence>
<comment type="catalytic activity">
    <reaction evidence="1 5">
        <text>L-alanine = D-alanine</text>
        <dbReference type="Rhea" id="RHEA:20249"/>
        <dbReference type="ChEBI" id="CHEBI:57416"/>
        <dbReference type="ChEBI" id="CHEBI:57972"/>
        <dbReference type="EC" id="5.1.1.1"/>
    </reaction>
</comment>
<comment type="pathway">
    <text evidence="5">Amino-acid biosynthesis; D-alanine biosynthesis; D-alanine from L-alanine: step 1/1.</text>
</comment>
<comment type="function">
    <text evidence="5">Catalyzes the interconversion of L-alanine and D-alanine. May also act on other amino acids.</text>
</comment>
<organism evidence="9 10">
    <name type="scientific">Aquisalimonas asiatica</name>
    <dbReference type="NCBI Taxonomy" id="406100"/>
    <lineage>
        <taxon>Bacteria</taxon>
        <taxon>Pseudomonadati</taxon>
        <taxon>Pseudomonadota</taxon>
        <taxon>Gammaproteobacteria</taxon>
        <taxon>Chromatiales</taxon>
        <taxon>Ectothiorhodospiraceae</taxon>
        <taxon>Aquisalimonas</taxon>
    </lineage>
</organism>
<dbReference type="OrthoDB" id="9813814at2"/>
<feature type="binding site" evidence="5 7">
    <location>
        <position position="130"/>
    </location>
    <ligand>
        <name>substrate</name>
    </ligand>
</feature>
<gene>
    <name evidence="9" type="ORF">SAMN04488052_101878</name>
</gene>
<feature type="modified residue" description="N6-(pyridoxal phosphate)lysine" evidence="5 6">
    <location>
        <position position="35"/>
    </location>
</feature>
<evidence type="ECO:0000256" key="1">
    <source>
        <dbReference type="ARBA" id="ARBA00000316"/>
    </source>
</evidence>
<dbReference type="PANTHER" id="PTHR30511">
    <property type="entry name" value="ALANINE RACEMASE"/>
    <property type="match status" value="1"/>
</dbReference>
<dbReference type="EMBL" id="FOEG01000001">
    <property type="protein sequence ID" value="SEO59293.1"/>
    <property type="molecule type" value="Genomic_DNA"/>
</dbReference>
<dbReference type="GO" id="GO:0030170">
    <property type="term" value="F:pyridoxal phosphate binding"/>
    <property type="evidence" value="ECO:0007669"/>
    <property type="project" value="UniProtKB-UniRule"/>
</dbReference>
<dbReference type="InterPro" id="IPR029066">
    <property type="entry name" value="PLP-binding_barrel"/>
</dbReference>
<comment type="cofactor">
    <cofactor evidence="2 5 6">
        <name>pyridoxal 5'-phosphate</name>
        <dbReference type="ChEBI" id="CHEBI:597326"/>
    </cofactor>
</comment>
<dbReference type="PROSITE" id="PS00395">
    <property type="entry name" value="ALANINE_RACEMASE"/>
    <property type="match status" value="1"/>
</dbReference>
<dbReference type="Gene3D" id="2.40.37.10">
    <property type="entry name" value="Lyase, Ornithine Decarboxylase, Chain A, domain 1"/>
    <property type="match status" value="1"/>
</dbReference>
<evidence type="ECO:0000256" key="5">
    <source>
        <dbReference type="HAMAP-Rule" id="MF_01201"/>
    </source>
</evidence>
<evidence type="ECO:0000256" key="2">
    <source>
        <dbReference type="ARBA" id="ARBA00001933"/>
    </source>
</evidence>
<dbReference type="InterPro" id="IPR000821">
    <property type="entry name" value="Ala_racemase"/>
</dbReference>
<dbReference type="NCBIfam" id="TIGR00492">
    <property type="entry name" value="alr"/>
    <property type="match status" value="1"/>
</dbReference>
<name>A0A1H8R075_9GAMM</name>
<feature type="active site" description="Proton acceptor; specific for D-alanine" evidence="5">
    <location>
        <position position="35"/>
    </location>
</feature>
<dbReference type="InterPro" id="IPR020622">
    <property type="entry name" value="Ala_racemase_pyridoxalP-BS"/>
</dbReference>
<dbReference type="EC" id="5.1.1.1" evidence="5"/>
<dbReference type="SUPFAM" id="SSF51419">
    <property type="entry name" value="PLP-binding barrel"/>
    <property type="match status" value="1"/>
</dbReference>
<dbReference type="GO" id="GO:0030632">
    <property type="term" value="P:D-alanine biosynthetic process"/>
    <property type="evidence" value="ECO:0007669"/>
    <property type="project" value="UniProtKB-UniRule"/>
</dbReference>
<evidence type="ECO:0000256" key="4">
    <source>
        <dbReference type="ARBA" id="ARBA00023235"/>
    </source>
</evidence>
<dbReference type="Gene3D" id="3.20.20.10">
    <property type="entry name" value="Alanine racemase"/>
    <property type="match status" value="1"/>
</dbReference>
<dbReference type="InterPro" id="IPR011079">
    <property type="entry name" value="Ala_racemase_C"/>
</dbReference>
<dbReference type="AlphaFoldDB" id="A0A1H8R075"/>
<dbReference type="SMART" id="SM01005">
    <property type="entry name" value="Ala_racemase_C"/>
    <property type="match status" value="1"/>
</dbReference>
<evidence type="ECO:0000256" key="3">
    <source>
        <dbReference type="ARBA" id="ARBA00022898"/>
    </source>
</evidence>
<protein>
    <recommendedName>
        <fullName evidence="5">Alanine racemase</fullName>
        <ecNumber evidence="5">5.1.1.1</ecNumber>
    </recommendedName>
</protein>
<evidence type="ECO:0000313" key="9">
    <source>
        <dbReference type="EMBL" id="SEO59293.1"/>
    </source>
</evidence>
<feature type="active site" description="Proton acceptor; specific for L-alanine" evidence="5">
    <location>
        <position position="255"/>
    </location>
</feature>
<dbReference type="InterPro" id="IPR001608">
    <property type="entry name" value="Ala_racemase_N"/>
</dbReference>
<dbReference type="RefSeq" id="WP_091640208.1">
    <property type="nucleotide sequence ID" value="NZ_FOEG01000001.1"/>
</dbReference>
<keyword evidence="10" id="KW-1185">Reference proteome</keyword>
<dbReference type="Proteomes" id="UP000199657">
    <property type="component" value="Unassembled WGS sequence"/>
</dbReference>
<comment type="similarity">
    <text evidence="5">Belongs to the alanine racemase family.</text>
</comment>
<dbReference type="CDD" id="cd06827">
    <property type="entry name" value="PLPDE_III_AR_proteobact"/>
    <property type="match status" value="1"/>
</dbReference>
<accession>A0A1H8R075</accession>
<dbReference type="GO" id="GO:0005829">
    <property type="term" value="C:cytosol"/>
    <property type="evidence" value="ECO:0007669"/>
    <property type="project" value="TreeGrafter"/>
</dbReference>
<dbReference type="PANTHER" id="PTHR30511:SF0">
    <property type="entry name" value="ALANINE RACEMASE, CATABOLIC-RELATED"/>
    <property type="match status" value="1"/>
</dbReference>
<evidence type="ECO:0000256" key="6">
    <source>
        <dbReference type="PIRSR" id="PIRSR600821-50"/>
    </source>
</evidence>
<dbReference type="Pfam" id="PF01168">
    <property type="entry name" value="Ala_racemase_N"/>
    <property type="match status" value="1"/>
</dbReference>
<dbReference type="HAMAP" id="MF_01201">
    <property type="entry name" value="Ala_racemase"/>
    <property type="match status" value="1"/>
</dbReference>
<dbReference type="Pfam" id="PF00842">
    <property type="entry name" value="Ala_racemase_C"/>
    <property type="match status" value="1"/>
</dbReference>
<dbReference type="InterPro" id="IPR009006">
    <property type="entry name" value="Ala_racemase/Decarboxylase_C"/>
</dbReference>
<keyword evidence="3 5" id="KW-0663">Pyridoxal phosphate</keyword>
<dbReference type="FunFam" id="3.20.20.10:FF:000002">
    <property type="entry name" value="Alanine racemase"/>
    <property type="match status" value="1"/>
</dbReference>
<reference evidence="9 10" key="1">
    <citation type="submission" date="2016-10" db="EMBL/GenBank/DDBJ databases">
        <authorList>
            <person name="de Groot N.N."/>
        </authorList>
    </citation>
    <scope>NUCLEOTIDE SEQUENCE [LARGE SCALE GENOMIC DNA]</scope>
    <source>
        <strain evidence="9 10">CGMCC 1.6291</strain>
    </source>
</reference>
<dbReference type="UniPathway" id="UPA00042">
    <property type="reaction ID" value="UER00497"/>
</dbReference>
<evidence type="ECO:0000313" key="10">
    <source>
        <dbReference type="Proteomes" id="UP000199657"/>
    </source>
</evidence>
<evidence type="ECO:0000259" key="8">
    <source>
        <dbReference type="SMART" id="SM01005"/>
    </source>
</evidence>
<dbReference type="PRINTS" id="PR00992">
    <property type="entry name" value="ALARACEMASE"/>
</dbReference>
<keyword evidence="4 5" id="KW-0413">Isomerase</keyword>
<feature type="binding site" evidence="5 7">
    <location>
        <position position="303"/>
    </location>
    <ligand>
        <name>substrate</name>
    </ligand>
</feature>
<feature type="domain" description="Alanine racemase C-terminal" evidence="8">
    <location>
        <begin position="234"/>
        <end position="359"/>
    </location>
</feature>
<dbReference type="GO" id="GO:0008784">
    <property type="term" value="F:alanine racemase activity"/>
    <property type="evidence" value="ECO:0007669"/>
    <property type="project" value="UniProtKB-UniRule"/>
</dbReference>
<proteinExistence type="inferred from homology"/>
<dbReference type="STRING" id="406100.SAMN04488052_101878"/>
<dbReference type="SUPFAM" id="SSF50621">
    <property type="entry name" value="Alanine racemase C-terminal domain-like"/>
    <property type="match status" value="1"/>
</dbReference>
<sequence>MSRNTRAVISVAALRHNLAVAREAAGGARVMAVIKANGYGHGLLRVAHALRHADAFAVTSLEEAIPLREAGFAHPILLLEGPFEPNEIQLVSRYRLDMAVHSDWQISVLQGARLTRPVNVWLKVDSGMHRLGLPLDAVRDAHERLSGLSGVSPHLRMMTHLAEADDPHSGATPRQCRAFADTVAGLRGERSLANSAGLLGWPDTRADWVRPGIMLYGASPFGAGSSLHAPLRPAMTLTTRINAIYQHRAGDAIGYGGTWTCPEDMPVAVAAIGYGDGYPRHAPSGTPVLVNGERVQLIGRVSMDMICLDLRGLSEPAEVGDTVTLWGDGLPAEEVAEHAGTIAYELFCTVTQRVHFQEERDPHGADED</sequence>